<accession>A0A4Z2CKV7</accession>
<proteinExistence type="predicted"/>
<reference evidence="1 2" key="1">
    <citation type="submission" date="2019-03" db="EMBL/GenBank/DDBJ databases">
        <title>An improved genome assembly of the fluke Schistosoma japonicum.</title>
        <authorList>
            <person name="Hu W."/>
            <person name="Luo F."/>
            <person name="Yin M."/>
            <person name="Mo X."/>
            <person name="Sun C."/>
            <person name="Wu Q."/>
            <person name="Zhu B."/>
            <person name="Xiang M."/>
            <person name="Wang J."/>
            <person name="Wang Y."/>
            <person name="Zhang T."/>
            <person name="Xu B."/>
            <person name="Zheng H."/>
            <person name="Feng Z."/>
        </authorList>
    </citation>
    <scope>NUCLEOTIDE SEQUENCE [LARGE SCALE GENOMIC DNA]</scope>
    <source>
        <strain evidence="1">HuSjv2</strain>
        <tissue evidence="1">Worms</tissue>
    </source>
</reference>
<keyword evidence="2" id="KW-1185">Reference proteome</keyword>
<evidence type="ECO:0000313" key="1">
    <source>
        <dbReference type="EMBL" id="TNN04826.1"/>
    </source>
</evidence>
<dbReference type="Proteomes" id="UP000311919">
    <property type="component" value="Unassembled WGS sequence"/>
</dbReference>
<sequence length="84" mass="9805">MEGKNQKFFTKALEKLKQCKVSLKVYFNELKTKKKLMTCIEPKNITENDRDKLDSKIYSPHLIIGRINYSAMKFNILTDVLGGY</sequence>
<dbReference type="InterPro" id="IPR021442">
    <property type="entry name" value="DUF3091"/>
</dbReference>
<protein>
    <submittedName>
        <fullName evidence="1">Uncharacterized protein</fullName>
    </submittedName>
</protein>
<comment type="caution">
    <text evidence="1">The sequence shown here is derived from an EMBL/GenBank/DDBJ whole genome shotgun (WGS) entry which is preliminary data.</text>
</comment>
<dbReference type="EMBL" id="SKCS01000818">
    <property type="protein sequence ID" value="TNN04826.1"/>
    <property type="molecule type" value="Genomic_DNA"/>
</dbReference>
<evidence type="ECO:0000313" key="2">
    <source>
        <dbReference type="Proteomes" id="UP000311919"/>
    </source>
</evidence>
<gene>
    <name evidence="1" type="ORF">EWB00_010542</name>
</gene>
<dbReference type="Pfam" id="PF11291">
    <property type="entry name" value="DUF3091"/>
    <property type="match status" value="1"/>
</dbReference>
<dbReference type="AlphaFoldDB" id="A0A4Z2CKV7"/>
<organism evidence="1 2">
    <name type="scientific">Schistosoma japonicum</name>
    <name type="common">Blood fluke</name>
    <dbReference type="NCBI Taxonomy" id="6182"/>
    <lineage>
        <taxon>Eukaryota</taxon>
        <taxon>Metazoa</taxon>
        <taxon>Spiralia</taxon>
        <taxon>Lophotrochozoa</taxon>
        <taxon>Platyhelminthes</taxon>
        <taxon>Trematoda</taxon>
        <taxon>Digenea</taxon>
        <taxon>Strigeidida</taxon>
        <taxon>Schistosomatoidea</taxon>
        <taxon>Schistosomatidae</taxon>
        <taxon>Schistosoma</taxon>
    </lineage>
</organism>
<name>A0A4Z2CKV7_SCHJA</name>